<dbReference type="AlphaFoldDB" id="A0A8H5C7X7"/>
<sequence length="195" mass="22439">MVAHERISDDLKLAAICLYENGLLDLDDVLACVGFSRRTFFCALCLWQHEGIVSKHKSYHVGHPCTLNMEDHQYLLMLVNHNPEWFLDELHDLMDENQHIAVHFTTIHRKLKHAGISVKDLQIIAQEWNPDCQADYCSTVARFQPKQLIFLGEMSKDKQTMQRRKGQARKGVRACWQGVRSGLYFESADWAALAG</sequence>
<dbReference type="EMBL" id="JAACJM010000222">
    <property type="protein sequence ID" value="KAF5336755.1"/>
    <property type="molecule type" value="Genomic_DNA"/>
</dbReference>
<gene>
    <name evidence="1" type="ORF">D9758_016379</name>
</gene>
<evidence type="ECO:0000313" key="2">
    <source>
        <dbReference type="Proteomes" id="UP000559256"/>
    </source>
</evidence>
<accession>A0A8H5C7X7</accession>
<dbReference type="PANTHER" id="PTHR46564">
    <property type="entry name" value="TRANSPOSASE"/>
    <property type="match status" value="1"/>
</dbReference>
<dbReference type="PANTHER" id="PTHR46564:SF1">
    <property type="entry name" value="TRANSPOSASE"/>
    <property type="match status" value="1"/>
</dbReference>
<name>A0A8H5C7X7_9AGAR</name>
<reference evidence="1 2" key="1">
    <citation type="journal article" date="2020" name="ISME J.">
        <title>Uncovering the hidden diversity of litter-decomposition mechanisms in mushroom-forming fungi.</title>
        <authorList>
            <person name="Floudas D."/>
            <person name="Bentzer J."/>
            <person name="Ahren D."/>
            <person name="Johansson T."/>
            <person name="Persson P."/>
            <person name="Tunlid A."/>
        </authorList>
    </citation>
    <scope>NUCLEOTIDE SEQUENCE [LARGE SCALE GENOMIC DNA]</scope>
    <source>
        <strain evidence="1 2">CBS 291.85</strain>
    </source>
</reference>
<dbReference type="OrthoDB" id="2994945at2759"/>
<dbReference type="SUPFAM" id="SSF46689">
    <property type="entry name" value="Homeodomain-like"/>
    <property type="match status" value="1"/>
</dbReference>
<organism evidence="1 2">
    <name type="scientific">Tetrapyrgos nigripes</name>
    <dbReference type="NCBI Taxonomy" id="182062"/>
    <lineage>
        <taxon>Eukaryota</taxon>
        <taxon>Fungi</taxon>
        <taxon>Dikarya</taxon>
        <taxon>Basidiomycota</taxon>
        <taxon>Agaricomycotina</taxon>
        <taxon>Agaricomycetes</taxon>
        <taxon>Agaricomycetidae</taxon>
        <taxon>Agaricales</taxon>
        <taxon>Marasmiineae</taxon>
        <taxon>Marasmiaceae</taxon>
        <taxon>Tetrapyrgos</taxon>
    </lineage>
</organism>
<proteinExistence type="predicted"/>
<comment type="caution">
    <text evidence="1">The sequence shown here is derived from an EMBL/GenBank/DDBJ whole genome shotgun (WGS) entry which is preliminary data.</text>
</comment>
<evidence type="ECO:0000313" key="1">
    <source>
        <dbReference type="EMBL" id="KAF5336755.1"/>
    </source>
</evidence>
<protein>
    <submittedName>
        <fullName evidence="1">Uncharacterized protein</fullName>
    </submittedName>
</protein>
<dbReference type="InterPro" id="IPR009057">
    <property type="entry name" value="Homeodomain-like_sf"/>
</dbReference>
<dbReference type="Proteomes" id="UP000559256">
    <property type="component" value="Unassembled WGS sequence"/>
</dbReference>
<keyword evidence="2" id="KW-1185">Reference proteome</keyword>